<dbReference type="InterPro" id="IPR011009">
    <property type="entry name" value="Kinase-like_dom_sf"/>
</dbReference>
<dbReference type="EMBL" id="CP108085">
    <property type="protein sequence ID" value="WUP79277.1"/>
    <property type="molecule type" value="Genomic_DNA"/>
</dbReference>
<evidence type="ECO:0000259" key="1">
    <source>
        <dbReference type="Pfam" id="PF01636"/>
    </source>
</evidence>
<dbReference type="Proteomes" id="UP001432011">
    <property type="component" value="Chromosome"/>
</dbReference>
<sequence length="308" mass="33325">MPPVVFSIPYVEALRGVLLSISDTPSVDRVVAGERTLTETEIARLAASLRVRGNAPVTPRVLMTRMGRPVLEAVTTPRLDARVQEGSETPACLEAVGHALAVLHATTPANLPLVKVESPPWEALSAPFWMGLSRVQRRMVGMLHTHRELRQEGRRVRDQLAAGQTWCHGDARTNNICVLPSGTPVFIDWEASGTGRPEADLGLLCSSLITDSLVAAKAPRGPQAHMALSRGMNRAAVLTREALSGYRGAGGHVLDAELLARAVGCGLLARVFMRVSVTQWDRIAETLYQIGSRLLLEPSRWRAIDACG</sequence>
<feature type="domain" description="Aminoglycoside phosphotransferase" evidence="1">
    <location>
        <begin position="37"/>
        <end position="210"/>
    </location>
</feature>
<evidence type="ECO:0000313" key="2">
    <source>
        <dbReference type="EMBL" id="WUP79277.1"/>
    </source>
</evidence>
<dbReference type="SUPFAM" id="SSF56112">
    <property type="entry name" value="Protein kinase-like (PK-like)"/>
    <property type="match status" value="1"/>
</dbReference>
<accession>A0ABZ1T5J9</accession>
<dbReference type="Gene3D" id="3.90.1200.10">
    <property type="match status" value="1"/>
</dbReference>
<name>A0ABZ1T5J9_9ACTN</name>
<keyword evidence="3" id="KW-1185">Reference proteome</keyword>
<gene>
    <name evidence="2" type="ORF">OG913_25815</name>
</gene>
<dbReference type="Pfam" id="PF01636">
    <property type="entry name" value="APH"/>
    <property type="match status" value="1"/>
</dbReference>
<evidence type="ECO:0000313" key="3">
    <source>
        <dbReference type="Proteomes" id="UP001432011"/>
    </source>
</evidence>
<organism evidence="2 3">
    <name type="scientific">Microbispora hainanensis</name>
    <dbReference type="NCBI Taxonomy" id="568844"/>
    <lineage>
        <taxon>Bacteria</taxon>
        <taxon>Bacillati</taxon>
        <taxon>Actinomycetota</taxon>
        <taxon>Actinomycetes</taxon>
        <taxon>Streptosporangiales</taxon>
        <taxon>Streptosporangiaceae</taxon>
        <taxon>Microbispora</taxon>
    </lineage>
</organism>
<proteinExistence type="predicted"/>
<reference evidence="2" key="1">
    <citation type="submission" date="2022-10" db="EMBL/GenBank/DDBJ databases">
        <title>The complete genomes of actinobacterial strains from the NBC collection.</title>
        <authorList>
            <person name="Joergensen T.S."/>
            <person name="Alvarez Arevalo M."/>
            <person name="Sterndorff E.B."/>
            <person name="Faurdal D."/>
            <person name="Vuksanovic O."/>
            <person name="Mourched A.-S."/>
            <person name="Charusanti P."/>
            <person name="Shaw S."/>
            <person name="Blin K."/>
            <person name="Weber T."/>
        </authorList>
    </citation>
    <scope>NUCLEOTIDE SEQUENCE</scope>
    <source>
        <strain evidence="2">NBC_00254</strain>
    </source>
</reference>
<protein>
    <submittedName>
        <fullName evidence="2">Aminoglycoside phosphotransferase family protein</fullName>
    </submittedName>
</protein>
<dbReference type="InterPro" id="IPR002575">
    <property type="entry name" value="Aminoglycoside_PTrfase"/>
</dbReference>